<dbReference type="AlphaFoldDB" id="A0A418V6J0"/>
<sequence>MTTLHPALQGEKVVLARLRQEDIPELARFFSNLELTTYLGGSGQAYSLEDERAYFESISKSSAGQVTFGIYDVADGRLLGGIDLRDINHRHGTAELGVSIHDPACWSGGYGSEAVRLMTGYGVFHLGLHNIMLRVFSFNTRGIRAYQKVGFQEFGRRRGTVRLGHERFDTVFMEITAEQVDTAALRAQLHLLP</sequence>
<dbReference type="PANTHER" id="PTHR43415">
    <property type="entry name" value="SPERMIDINE N(1)-ACETYLTRANSFERASE"/>
    <property type="match status" value="1"/>
</dbReference>
<name>A0A418V6J0_9DEIO</name>
<keyword evidence="3" id="KW-1185">Reference proteome</keyword>
<dbReference type="PANTHER" id="PTHR43415:SF3">
    <property type="entry name" value="GNAT-FAMILY ACETYLTRANSFERASE"/>
    <property type="match status" value="1"/>
</dbReference>
<protein>
    <submittedName>
        <fullName evidence="2">N-acetyltransferase</fullName>
    </submittedName>
</protein>
<dbReference type="RefSeq" id="WP_119763189.1">
    <property type="nucleotide sequence ID" value="NZ_QYUJ01000014.1"/>
</dbReference>
<organism evidence="2 3">
    <name type="scientific">Deinococcus cavernae</name>
    <dbReference type="NCBI Taxonomy" id="2320857"/>
    <lineage>
        <taxon>Bacteria</taxon>
        <taxon>Thermotogati</taxon>
        <taxon>Deinococcota</taxon>
        <taxon>Deinococci</taxon>
        <taxon>Deinococcales</taxon>
        <taxon>Deinococcaceae</taxon>
        <taxon>Deinococcus</taxon>
    </lineage>
</organism>
<comment type="caution">
    <text evidence="2">The sequence shown here is derived from an EMBL/GenBank/DDBJ whole genome shotgun (WGS) entry which is preliminary data.</text>
</comment>
<feature type="domain" description="N-acetyltransferase" evidence="1">
    <location>
        <begin position="13"/>
        <end position="178"/>
    </location>
</feature>
<accession>A0A418V6J0</accession>
<dbReference type="PROSITE" id="PS51186">
    <property type="entry name" value="GNAT"/>
    <property type="match status" value="1"/>
</dbReference>
<dbReference type="Proteomes" id="UP000286287">
    <property type="component" value="Unassembled WGS sequence"/>
</dbReference>
<gene>
    <name evidence="2" type="ORF">D3875_09255</name>
</gene>
<dbReference type="SUPFAM" id="SSF55729">
    <property type="entry name" value="Acyl-CoA N-acyltransferases (Nat)"/>
    <property type="match status" value="1"/>
</dbReference>
<dbReference type="InterPro" id="IPR016181">
    <property type="entry name" value="Acyl_CoA_acyltransferase"/>
</dbReference>
<proteinExistence type="predicted"/>
<dbReference type="InterPro" id="IPR000182">
    <property type="entry name" value="GNAT_dom"/>
</dbReference>
<reference evidence="2 3" key="1">
    <citation type="submission" date="2018-09" db="EMBL/GenBank/DDBJ databases">
        <authorList>
            <person name="Zhu H."/>
        </authorList>
    </citation>
    <scope>NUCLEOTIDE SEQUENCE [LARGE SCALE GENOMIC DNA]</scope>
    <source>
        <strain evidence="2 3">K2S05-167</strain>
    </source>
</reference>
<dbReference type="Pfam" id="PF13302">
    <property type="entry name" value="Acetyltransf_3"/>
    <property type="match status" value="1"/>
</dbReference>
<dbReference type="OrthoDB" id="9795206at2"/>
<evidence type="ECO:0000259" key="1">
    <source>
        <dbReference type="PROSITE" id="PS51186"/>
    </source>
</evidence>
<dbReference type="EMBL" id="QYUJ01000014">
    <property type="protein sequence ID" value="RJF71727.1"/>
    <property type="molecule type" value="Genomic_DNA"/>
</dbReference>
<evidence type="ECO:0000313" key="3">
    <source>
        <dbReference type="Proteomes" id="UP000286287"/>
    </source>
</evidence>
<evidence type="ECO:0000313" key="2">
    <source>
        <dbReference type="EMBL" id="RJF71727.1"/>
    </source>
</evidence>
<dbReference type="GO" id="GO:0016747">
    <property type="term" value="F:acyltransferase activity, transferring groups other than amino-acyl groups"/>
    <property type="evidence" value="ECO:0007669"/>
    <property type="project" value="InterPro"/>
</dbReference>
<dbReference type="Gene3D" id="3.40.630.30">
    <property type="match status" value="1"/>
</dbReference>
<keyword evidence="2" id="KW-0808">Transferase</keyword>